<comment type="function">
    <text evidence="6">Catalyzes a reversible aldol reaction between acetaldehyde and D-glyceraldehyde 3-phosphate to generate 2-deoxy-D-ribose 5-phosphate.</text>
</comment>
<keyword evidence="2 6" id="KW-0963">Cytoplasm</keyword>
<dbReference type="GO" id="GO:0004139">
    <property type="term" value="F:deoxyribose-phosphate aldolase activity"/>
    <property type="evidence" value="ECO:0007669"/>
    <property type="project" value="UniProtKB-UniRule"/>
</dbReference>
<dbReference type="GO" id="GO:0016052">
    <property type="term" value="P:carbohydrate catabolic process"/>
    <property type="evidence" value="ECO:0007669"/>
    <property type="project" value="TreeGrafter"/>
</dbReference>
<dbReference type="InterPro" id="IPR028581">
    <property type="entry name" value="DeoC_typeI"/>
</dbReference>
<dbReference type="AlphaFoldDB" id="A0A1G1V208"/>
<organism evidence="7 8">
    <name type="scientific">Candidatus Blackburnbacteria bacterium RIFCSPHIGHO2_01_FULL_43_15b</name>
    <dbReference type="NCBI Taxonomy" id="1797513"/>
    <lineage>
        <taxon>Bacteria</taxon>
        <taxon>Candidatus Blackburniibacteriota</taxon>
    </lineage>
</organism>
<dbReference type="STRING" id="1797513.A2782_01210"/>
<dbReference type="GO" id="GO:0005737">
    <property type="term" value="C:cytoplasm"/>
    <property type="evidence" value="ECO:0007669"/>
    <property type="project" value="UniProtKB-SubCell"/>
</dbReference>
<dbReference type="GO" id="GO:0009264">
    <property type="term" value="P:deoxyribonucleotide catabolic process"/>
    <property type="evidence" value="ECO:0007669"/>
    <property type="project" value="UniProtKB-UniRule"/>
</dbReference>
<dbReference type="HAMAP" id="MF_00114">
    <property type="entry name" value="DeoC_type1"/>
    <property type="match status" value="1"/>
</dbReference>
<gene>
    <name evidence="6" type="primary">deoC</name>
    <name evidence="7" type="ORF">A2782_01210</name>
</gene>
<name>A0A1G1V208_9BACT</name>
<feature type="active site" description="Proton donor/acceptor" evidence="6">
    <location>
        <position position="91"/>
    </location>
</feature>
<evidence type="ECO:0000256" key="5">
    <source>
        <dbReference type="ARBA" id="ARBA00048791"/>
    </source>
</evidence>
<keyword evidence="3 6" id="KW-0456">Lyase</keyword>
<dbReference type="InterPro" id="IPR002915">
    <property type="entry name" value="DeoC/FbaB/LacD_aldolase"/>
</dbReference>
<dbReference type="PANTHER" id="PTHR10889:SF1">
    <property type="entry name" value="DEOXYRIBOSE-PHOSPHATE ALDOLASE"/>
    <property type="match status" value="1"/>
</dbReference>
<comment type="similarity">
    <text evidence="1 6">Belongs to the DeoC/FbaB aldolase family. DeoC type 1 subfamily.</text>
</comment>
<evidence type="ECO:0000256" key="3">
    <source>
        <dbReference type="ARBA" id="ARBA00023239"/>
    </source>
</evidence>
<dbReference type="Gene3D" id="3.20.20.70">
    <property type="entry name" value="Aldolase class I"/>
    <property type="match status" value="1"/>
</dbReference>
<evidence type="ECO:0000256" key="6">
    <source>
        <dbReference type="HAMAP-Rule" id="MF_00114"/>
    </source>
</evidence>
<comment type="caution">
    <text evidence="7">The sequence shown here is derived from an EMBL/GenBank/DDBJ whole genome shotgun (WGS) entry which is preliminary data.</text>
</comment>
<dbReference type="InterPro" id="IPR011343">
    <property type="entry name" value="DeoC"/>
</dbReference>
<dbReference type="EC" id="4.1.2.4" evidence="6"/>
<dbReference type="CDD" id="cd00959">
    <property type="entry name" value="DeoC"/>
    <property type="match status" value="1"/>
</dbReference>
<proteinExistence type="inferred from homology"/>
<dbReference type="NCBIfam" id="TIGR00126">
    <property type="entry name" value="deoC"/>
    <property type="match status" value="1"/>
</dbReference>
<protein>
    <recommendedName>
        <fullName evidence="6">Deoxyribose-phosphate aldolase</fullName>
        <shortName evidence="6">DERA</shortName>
        <ecNumber evidence="6">4.1.2.4</ecNumber>
    </recommendedName>
    <alternativeName>
        <fullName evidence="6">2-deoxy-D-ribose 5-phosphate aldolase</fullName>
    </alternativeName>
    <alternativeName>
        <fullName evidence="6">Phosphodeoxyriboaldolase</fullName>
        <shortName evidence="6">Deoxyriboaldolase</shortName>
    </alternativeName>
</protein>
<evidence type="ECO:0000256" key="4">
    <source>
        <dbReference type="ARBA" id="ARBA00023270"/>
    </source>
</evidence>
<comment type="pathway">
    <text evidence="6">Carbohydrate degradation; 2-deoxy-D-ribose 1-phosphate degradation; D-glyceraldehyde 3-phosphate and acetaldehyde from 2-deoxy-alpha-D-ribose 1-phosphate: step 2/2.</text>
</comment>
<dbReference type="Proteomes" id="UP000177967">
    <property type="component" value="Unassembled WGS sequence"/>
</dbReference>
<reference evidence="7 8" key="1">
    <citation type="journal article" date="2016" name="Nat. Commun.">
        <title>Thousands of microbial genomes shed light on interconnected biogeochemical processes in an aquifer system.</title>
        <authorList>
            <person name="Anantharaman K."/>
            <person name="Brown C.T."/>
            <person name="Hug L.A."/>
            <person name="Sharon I."/>
            <person name="Castelle C.J."/>
            <person name="Probst A.J."/>
            <person name="Thomas B.C."/>
            <person name="Singh A."/>
            <person name="Wilkins M.J."/>
            <person name="Karaoz U."/>
            <person name="Brodie E.L."/>
            <person name="Williams K.H."/>
            <person name="Hubbard S.S."/>
            <person name="Banfield J.F."/>
        </authorList>
    </citation>
    <scope>NUCLEOTIDE SEQUENCE [LARGE SCALE GENOMIC DNA]</scope>
</reference>
<dbReference type="PIRSF" id="PIRSF001357">
    <property type="entry name" value="DeoC"/>
    <property type="match status" value="1"/>
</dbReference>
<dbReference type="PANTHER" id="PTHR10889">
    <property type="entry name" value="DEOXYRIBOSE-PHOSPHATE ALDOLASE"/>
    <property type="match status" value="1"/>
</dbReference>
<evidence type="ECO:0000313" key="7">
    <source>
        <dbReference type="EMBL" id="OGY09422.1"/>
    </source>
</evidence>
<keyword evidence="4 6" id="KW-0704">Schiff base</keyword>
<evidence type="ECO:0000256" key="2">
    <source>
        <dbReference type="ARBA" id="ARBA00022490"/>
    </source>
</evidence>
<dbReference type="SUPFAM" id="SSF51569">
    <property type="entry name" value="Aldolase"/>
    <property type="match status" value="1"/>
</dbReference>
<dbReference type="GO" id="GO:0006018">
    <property type="term" value="P:2-deoxyribose 1-phosphate catabolic process"/>
    <property type="evidence" value="ECO:0007669"/>
    <property type="project" value="UniProtKB-UniRule"/>
</dbReference>
<evidence type="ECO:0000256" key="1">
    <source>
        <dbReference type="ARBA" id="ARBA00010936"/>
    </source>
</evidence>
<comment type="catalytic activity">
    <reaction evidence="5 6">
        <text>2-deoxy-D-ribose 5-phosphate = D-glyceraldehyde 3-phosphate + acetaldehyde</text>
        <dbReference type="Rhea" id="RHEA:12821"/>
        <dbReference type="ChEBI" id="CHEBI:15343"/>
        <dbReference type="ChEBI" id="CHEBI:59776"/>
        <dbReference type="ChEBI" id="CHEBI:62877"/>
        <dbReference type="EC" id="4.1.2.4"/>
    </reaction>
</comment>
<sequence>MDKKTLAGYLDLANHHQEASAGDIRILCQKVRTYGFHAAFVNACYITLAKGELGQGASVGTVVSFPLGQDTKESKIAAATLYAKLGADELDVSANVGYFKAGEWEKAQDEMCAIVQAAKTQKAGVIVKFIIETGHLNDEEIKRASQAVLTSGADYVKTCSGMGPRGATLKDVELVKSVVGGKIRIKVAGGVENYEQAKAFIEAGADRIGTSHAVEIVEGLEL</sequence>
<dbReference type="UniPathway" id="UPA00002">
    <property type="reaction ID" value="UER00468"/>
</dbReference>
<accession>A0A1G1V208</accession>
<dbReference type="SMART" id="SM01133">
    <property type="entry name" value="DeoC"/>
    <property type="match status" value="1"/>
</dbReference>
<comment type="subcellular location">
    <subcellularLocation>
        <location evidence="6">Cytoplasm</location>
    </subcellularLocation>
</comment>
<feature type="active site" description="Schiff-base intermediate with acetaldehyde" evidence="6">
    <location>
        <position position="157"/>
    </location>
</feature>
<dbReference type="InterPro" id="IPR013785">
    <property type="entry name" value="Aldolase_TIM"/>
</dbReference>
<feature type="active site" description="Proton donor/acceptor" evidence="6">
    <location>
        <position position="186"/>
    </location>
</feature>
<dbReference type="EMBL" id="MHBW01000010">
    <property type="protein sequence ID" value="OGY09422.1"/>
    <property type="molecule type" value="Genomic_DNA"/>
</dbReference>
<evidence type="ECO:0000313" key="8">
    <source>
        <dbReference type="Proteomes" id="UP000177967"/>
    </source>
</evidence>
<dbReference type="Pfam" id="PF01791">
    <property type="entry name" value="DeoC"/>
    <property type="match status" value="1"/>
</dbReference>